<organism evidence="2 3">
    <name type="scientific">Leishmania mexicana (strain MHOM/GT/2001/U1103)</name>
    <dbReference type="NCBI Taxonomy" id="929439"/>
    <lineage>
        <taxon>Eukaryota</taxon>
        <taxon>Discoba</taxon>
        <taxon>Euglenozoa</taxon>
        <taxon>Kinetoplastea</taxon>
        <taxon>Metakinetoplastina</taxon>
        <taxon>Trypanosomatida</taxon>
        <taxon>Trypanosomatidae</taxon>
        <taxon>Leishmaniinae</taxon>
        <taxon>Leishmania</taxon>
    </lineage>
</organism>
<dbReference type="OMA" id="ACLRVTC"/>
<dbReference type="GeneID" id="13454149"/>
<proteinExistence type="predicted"/>
<gene>
    <name evidence="2" type="ORF">LMXM_22_1020</name>
</gene>
<dbReference type="KEGG" id="lmi:LMXM_22_1020"/>
<evidence type="ECO:0000313" key="3">
    <source>
        <dbReference type="Proteomes" id="UP000007259"/>
    </source>
</evidence>
<evidence type="ECO:0000256" key="1">
    <source>
        <dbReference type="SAM" id="MobiDB-lite"/>
    </source>
</evidence>
<dbReference type="RefSeq" id="XP_003875556.1">
    <property type="nucleotide sequence ID" value="XM_003875507.1"/>
</dbReference>
<feature type="region of interest" description="Disordered" evidence="1">
    <location>
        <begin position="103"/>
        <end position="184"/>
    </location>
</feature>
<feature type="compositionally biased region" description="Low complexity" evidence="1">
    <location>
        <begin position="1"/>
        <end position="12"/>
    </location>
</feature>
<keyword evidence="3" id="KW-1185">Reference proteome</keyword>
<dbReference type="Proteomes" id="UP000007259">
    <property type="component" value="Chromosome 22"/>
</dbReference>
<protein>
    <submittedName>
        <fullName evidence="2">Uncharacterized protein</fullName>
    </submittedName>
</protein>
<accession>E9AVT4</accession>
<dbReference type="AlphaFoldDB" id="E9AVT4"/>
<name>E9AVT4_LEIMU</name>
<feature type="compositionally biased region" description="Basic and acidic residues" evidence="1">
    <location>
        <begin position="16"/>
        <end position="34"/>
    </location>
</feature>
<dbReference type="EMBL" id="FR799575">
    <property type="protein sequence ID" value="CBZ27067.1"/>
    <property type="molecule type" value="Genomic_DNA"/>
</dbReference>
<dbReference type="VEuPathDB" id="TriTrypDB:LmxM.22.1020"/>
<evidence type="ECO:0000313" key="2">
    <source>
        <dbReference type="EMBL" id="CBZ27067.1"/>
    </source>
</evidence>
<reference evidence="2 3" key="1">
    <citation type="journal article" date="2011" name="Genome Res.">
        <title>Chromosome and gene copy number variation allow major structural change between species and strains of Leishmania.</title>
        <authorList>
            <person name="Rogers M.B."/>
            <person name="Hilley J.D."/>
            <person name="Dickens N.J."/>
            <person name="Wilkes J."/>
            <person name="Bates P.A."/>
            <person name="Depledge D.P."/>
            <person name="Harris D."/>
            <person name="Her Y."/>
            <person name="Herzyk P."/>
            <person name="Imamura H."/>
            <person name="Otto T.D."/>
            <person name="Sanders M."/>
            <person name="Seeger K."/>
            <person name="Dujardin J.C."/>
            <person name="Berriman M."/>
            <person name="Smith D.F."/>
            <person name="Hertz-Fowler C."/>
            <person name="Mottram J.C."/>
        </authorList>
    </citation>
    <scope>NUCLEOTIDE SEQUENCE [LARGE SCALE GENOMIC DNA]</scope>
    <source>
        <strain evidence="2 3">MHOM/GT/2001/U1103</strain>
    </source>
</reference>
<sequence length="492" mass="51666">MSVLCSDSSSAAPDPPTREAVQRQEVEDQRRETAPTEATRYAPSAAADDGELDVAAVGSPSEVPDLSGNTHPVSTSDGVAAVSSVSASSPLFTSLSLSNHAASLHTSARPRGPPMRTATMETPSRLSLPPYYHTARSLSNEYRRPPPPASESYVSIRLSPPPPDPSGAYFCQHQPSPPPPAFADRGDAPVFFSVHGSAPWSTAAPITGGGFSAVAASGNSTCTYEHPEWRPQLHSQRLFFFGPERTSDAWCTHPVLTLDIVGGSYSELAYSYTEPNATPADAATASAMLSVSSSFYNTPLGQVNGTSSVLGGIPTPPVLTCVAVFSGGEQEVFWRHACLRVTCVPLTSTSGRHHEAAGEASCNAQPAVSLEEMRDGACSSSCSDSHKTGCASGKKFDELVWRWLDTLDMTDAVEDVLSPGAGRVLVVWTAGVMYEQESRGGGAGNDARKSSAAGARLARRLGIRDGGGEGRESVVPGAPREVVFDGMRLLLD</sequence>
<feature type="region of interest" description="Disordered" evidence="1">
    <location>
        <begin position="1"/>
        <end position="77"/>
    </location>
</feature>
<dbReference type="OrthoDB" id="267766at2759"/>
<dbReference type="PhylomeDB" id="E9AVT4"/>